<feature type="compositionally biased region" description="Polar residues" evidence="5">
    <location>
        <begin position="117"/>
        <end position="130"/>
    </location>
</feature>
<accession>A0A1I7UMC8</accession>
<dbReference type="Gene3D" id="1.10.418.10">
    <property type="entry name" value="Calponin-like domain"/>
    <property type="match status" value="1"/>
</dbReference>
<keyword evidence="3 4" id="KW-0175">Coiled coil</keyword>
<feature type="domain" description="HOOK N-terminal" evidence="6">
    <location>
        <begin position="13"/>
        <end position="57"/>
    </location>
</feature>
<feature type="coiled-coil region" evidence="4">
    <location>
        <begin position="559"/>
        <end position="607"/>
    </location>
</feature>
<dbReference type="eggNOG" id="KOG4643">
    <property type="taxonomic scope" value="Eukaryota"/>
</dbReference>
<dbReference type="GO" id="GO:0031122">
    <property type="term" value="P:cytoplasmic microtubule organization"/>
    <property type="evidence" value="ECO:0007669"/>
    <property type="project" value="TreeGrafter"/>
</dbReference>
<feature type="region of interest" description="Disordered" evidence="5">
    <location>
        <begin position="74"/>
        <end position="133"/>
    </location>
</feature>
<dbReference type="Pfam" id="PF19047">
    <property type="entry name" value="HOOK_N"/>
    <property type="match status" value="1"/>
</dbReference>
<dbReference type="WBParaSite" id="Csp11.Scaffold630.g17408.t1">
    <property type="protein sequence ID" value="Csp11.Scaffold630.g17408.t1"/>
    <property type="gene ID" value="Csp11.Scaffold630.g17408"/>
</dbReference>
<dbReference type="PANTHER" id="PTHR18947">
    <property type="entry name" value="HOOK PROTEINS"/>
    <property type="match status" value="1"/>
</dbReference>
<evidence type="ECO:0000313" key="7">
    <source>
        <dbReference type="Proteomes" id="UP000095282"/>
    </source>
</evidence>
<dbReference type="GO" id="GO:0005813">
    <property type="term" value="C:centrosome"/>
    <property type="evidence" value="ECO:0007669"/>
    <property type="project" value="TreeGrafter"/>
</dbReference>
<proteinExistence type="predicted"/>
<evidence type="ECO:0000256" key="2">
    <source>
        <dbReference type="ARBA" id="ARBA00022490"/>
    </source>
</evidence>
<keyword evidence="2" id="KW-0963">Cytoplasm</keyword>
<dbReference type="GO" id="GO:0008017">
    <property type="term" value="F:microtubule binding"/>
    <property type="evidence" value="ECO:0007669"/>
    <property type="project" value="TreeGrafter"/>
</dbReference>
<dbReference type="GO" id="GO:0051959">
    <property type="term" value="F:dynein light intermediate chain binding"/>
    <property type="evidence" value="ECO:0007669"/>
    <property type="project" value="TreeGrafter"/>
</dbReference>
<organism evidence="7 8">
    <name type="scientific">Caenorhabditis tropicalis</name>
    <dbReference type="NCBI Taxonomy" id="1561998"/>
    <lineage>
        <taxon>Eukaryota</taxon>
        <taxon>Metazoa</taxon>
        <taxon>Ecdysozoa</taxon>
        <taxon>Nematoda</taxon>
        <taxon>Chromadorea</taxon>
        <taxon>Rhabditida</taxon>
        <taxon>Rhabditina</taxon>
        <taxon>Rhabditomorpha</taxon>
        <taxon>Rhabditoidea</taxon>
        <taxon>Rhabditidae</taxon>
        <taxon>Peloderinae</taxon>
        <taxon>Caenorhabditis</taxon>
    </lineage>
</organism>
<evidence type="ECO:0000256" key="1">
    <source>
        <dbReference type="ARBA" id="ARBA00004496"/>
    </source>
</evidence>
<dbReference type="AlphaFoldDB" id="A0A1I7UMC8"/>
<feature type="coiled-coil region" evidence="4">
    <location>
        <begin position="777"/>
        <end position="832"/>
    </location>
</feature>
<evidence type="ECO:0000256" key="5">
    <source>
        <dbReference type="SAM" id="MobiDB-lite"/>
    </source>
</evidence>
<evidence type="ECO:0000259" key="6">
    <source>
        <dbReference type="Pfam" id="PF19047"/>
    </source>
</evidence>
<dbReference type="InterPro" id="IPR036872">
    <property type="entry name" value="CH_dom_sf"/>
</dbReference>
<dbReference type="PANTHER" id="PTHR18947:SF28">
    <property type="entry name" value="GIRDIN, ISOFORM A"/>
    <property type="match status" value="1"/>
</dbReference>
<dbReference type="Proteomes" id="UP000095282">
    <property type="component" value="Unplaced"/>
</dbReference>
<reference evidence="8" key="1">
    <citation type="submission" date="2016-11" db="UniProtKB">
        <authorList>
            <consortium name="WormBaseParasite"/>
        </authorList>
    </citation>
    <scope>IDENTIFICATION</scope>
</reference>
<keyword evidence="7" id="KW-1185">Reference proteome</keyword>
<name>A0A1I7UMC8_9PELO</name>
<dbReference type="STRING" id="1561998.A0A1I7UMC8"/>
<evidence type="ECO:0000313" key="8">
    <source>
        <dbReference type="WBParaSite" id="Csp11.Scaffold630.g17408.t1"/>
    </source>
</evidence>
<sequence length="863" mass="100557">MILKHSELFLKNSQEELKKLLLLLLGCAIQSDKKKVFVERITRFDEQIQEGLAHYIQQLTEGTQIVRSIEDFMKDREDSGGGGGVSGSVEDMDSDDLESTTTTSSNGESCGGKATKDQSFLMSRSTSPTSEARHLTVQVAHLQHEMRQLRTQAENKDEECRKLEVELEEKNRKITCLENDRLRNLDEKRKNKELTDDLQAARCRIEKLQPLEHVEKKYREARDEKEMFKSKYEAVTKKHHTLEEEFTELEKNFKSLQLESKTWNGMDDQLTRLKNNLRDLESEITKKNSDIEDLMVEKHRMSLELKEREERIQQLEMPTTTNNTPRFMDSLADQLEDAKQDEFEMMKAEIRKLRAQTEGATPDTTIISYQVDLDDLRKQISSEQHKNAELQLEIQKLQVERKQIDGNMERIGIELEETSVQVENLSLERDEAVKQLHEARRKFGQFQTEFGVKTDESLRRLHVEIDGMREREEEMEMAMGKIREENRRLQFELDEVREEKTTVEDTIQNLERSKRALDLEKGSLKSRILELEDNLEAQKMALLNSEVSQKRLEDRDTLINTLHNQKNDLENDLKTCQTHLDLESKKLQRLREDLVQEKSKRADLVGRLRSLCTTLSLNGAHFDVEGMDDEQLINSIDDIMMNALVAVKRERDDLRIQGNQQIAELSDLKRDIEKLRRSESASLNESDDRVRELTRENMHAKEQVFMLQEKLRELNLELSTKNKEIEIAKASIEDLNRNSTASGSSNAEIARLQVSLRNSQIQEDLVKQENQKMGVEIQDVQKQLKKKGQDLDELESMHKTLLMDHSRLQQLHNLLTRDYDEAKKESMDLRQKVQNIPRQQAVFMNANIRELEAKLFGEGAQDV</sequence>
<protein>
    <submittedName>
        <fullName evidence="8">HOOK_N domain-containing protein</fullName>
    </submittedName>
</protein>
<dbReference type="InterPro" id="IPR043936">
    <property type="entry name" value="HOOK_N"/>
</dbReference>
<feature type="coiled-coil region" evidence="4">
    <location>
        <begin position="336"/>
        <end position="534"/>
    </location>
</feature>
<evidence type="ECO:0000256" key="4">
    <source>
        <dbReference type="SAM" id="Coils"/>
    </source>
</evidence>
<feature type="coiled-coil region" evidence="4">
    <location>
        <begin position="658"/>
        <end position="738"/>
    </location>
</feature>
<dbReference type="GO" id="GO:0030705">
    <property type="term" value="P:cytoskeleton-dependent intracellular transport"/>
    <property type="evidence" value="ECO:0007669"/>
    <property type="project" value="InterPro"/>
</dbReference>
<comment type="subcellular location">
    <subcellularLocation>
        <location evidence="1">Cytoplasm</location>
    </subcellularLocation>
</comment>
<dbReference type="SUPFAM" id="SSF116907">
    <property type="entry name" value="Hook domain"/>
    <property type="match status" value="1"/>
</dbReference>
<dbReference type="GO" id="GO:0005737">
    <property type="term" value="C:cytoplasm"/>
    <property type="evidence" value="ECO:0007669"/>
    <property type="project" value="UniProtKB-SubCell"/>
</dbReference>
<evidence type="ECO:0000256" key="3">
    <source>
        <dbReference type="ARBA" id="ARBA00023054"/>
    </source>
</evidence>